<reference evidence="1" key="2">
    <citation type="journal article" date="2015" name="Fish Shellfish Immunol.">
        <title>Early steps in the European eel (Anguilla anguilla)-Vibrio vulnificus interaction in the gills: Role of the RtxA13 toxin.</title>
        <authorList>
            <person name="Callol A."/>
            <person name="Pajuelo D."/>
            <person name="Ebbesson L."/>
            <person name="Teles M."/>
            <person name="MacKenzie S."/>
            <person name="Amaro C."/>
        </authorList>
    </citation>
    <scope>NUCLEOTIDE SEQUENCE</scope>
</reference>
<dbReference type="EMBL" id="GBXM01021544">
    <property type="protein sequence ID" value="JAH87033.1"/>
    <property type="molecule type" value="Transcribed_RNA"/>
</dbReference>
<evidence type="ECO:0000313" key="1">
    <source>
        <dbReference type="EMBL" id="JAH87033.1"/>
    </source>
</evidence>
<dbReference type="AlphaFoldDB" id="A0A0E9WC17"/>
<protein>
    <submittedName>
        <fullName evidence="1">Uncharacterized protein</fullName>
    </submittedName>
</protein>
<organism evidence="1">
    <name type="scientific">Anguilla anguilla</name>
    <name type="common">European freshwater eel</name>
    <name type="synonym">Muraena anguilla</name>
    <dbReference type="NCBI Taxonomy" id="7936"/>
    <lineage>
        <taxon>Eukaryota</taxon>
        <taxon>Metazoa</taxon>
        <taxon>Chordata</taxon>
        <taxon>Craniata</taxon>
        <taxon>Vertebrata</taxon>
        <taxon>Euteleostomi</taxon>
        <taxon>Actinopterygii</taxon>
        <taxon>Neopterygii</taxon>
        <taxon>Teleostei</taxon>
        <taxon>Anguilliformes</taxon>
        <taxon>Anguillidae</taxon>
        <taxon>Anguilla</taxon>
    </lineage>
</organism>
<sequence>MIRIVNILSSFRNCSDFYISFHALRCERLSVCLSACPTGSLLPSPGHPPDYWNHLLHKEEETCTERPNALWTLFGLCQCRDVR</sequence>
<accession>A0A0E9WC17</accession>
<name>A0A0E9WC17_ANGAN</name>
<reference evidence="1" key="1">
    <citation type="submission" date="2014-11" db="EMBL/GenBank/DDBJ databases">
        <authorList>
            <person name="Amaro Gonzalez C."/>
        </authorList>
    </citation>
    <scope>NUCLEOTIDE SEQUENCE</scope>
</reference>
<proteinExistence type="predicted"/>